<feature type="transmembrane region" description="Helical" evidence="1">
    <location>
        <begin position="124"/>
        <end position="142"/>
    </location>
</feature>
<dbReference type="EMBL" id="QICL01000017">
    <property type="protein sequence ID" value="PXV62873.1"/>
    <property type="molecule type" value="Genomic_DNA"/>
</dbReference>
<gene>
    <name evidence="2" type="ORF">CLV62_11789</name>
</gene>
<feature type="transmembrane region" description="Helical" evidence="1">
    <location>
        <begin position="154"/>
        <end position="173"/>
    </location>
</feature>
<evidence type="ECO:0000313" key="3">
    <source>
        <dbReference type="Proteomes" id="UP000247973"/>
    </source>
</evidence>
<reference evidence="2 3" key="1">
    <citation type="submission" date="2018-03" db="EMBL/GenBank/DDBJ databases">
        <title>Genomic Encyclopedia of Archaeal and Bacterial Type Strains, Phase II (KMG-II): from individual species to whole genera.</title>
        <authorList>
            <person name="Goeker M."/>
        </authorList>
    </citation>
    <scope>NUCLEOTIDE SEQUENCE [LARGE SCALE GENOMIC DNA]</scope>
    <source>
        <strain evidence="2 3">DSM 100214</strain>
    </source>
</reference>
<comment type="caution">
    <text evidence="2">The sequence shown here is derived from an EMBL/GenBank/DDBJ whole genome shotgun (WGS) entry which is preliminary data.</text>
</comment>
<name>A0A2V3PPR9_9BACT</name>
<keyword evidence="3" id="KW-1185">Reference proteome</keyword>
<dbReference type="Proteomes" id="UP000247973">
    <property type="component" value="Unassembled WGS sequence"/>
</dbReference>
<evidence type="ECO:0000256" key="1">
    <source>
        <dbReference type="SAM" id="Phobius"/>
    </source>
</evidence>
<accession>A0A2V3PPR9</accession>
<evidence type="ECO:0000313" key="2">
    <source>
        <dbReference type="EMBL" id="PXV62873.1"/>
    </source>
</evidence>
<organism evidence="2 3">
    <name type="scientific">Dysgonomonas alginatilytica</name>
    <dbReference type="NCBI Taxonomy" id="1605892"/>
    <lineage>
        <taxon>Bacteria</taxon>
        <taxon>Pseudomonadati</taxon>
        <taxon>Bacteroidota</taxon>
        <taxon>Bacteroidia</taxon>
        <taxon>Bacteroidales</taxon>
        <taxon>Dysgonomonadaceae</taxon>
        <taxon>Dysgonomonas</taxon>
    </lineage>
</organism>
<dbReference type="OrthoDB" id="997393at2"/>
<feature type="transmembrane region" description="Helical" evidence="1">
    <location>
        <begin position="71"/>
        <end position="90"/>
    </location>
</feature>
<proteinExistence type="predicted"/>
<dbReference type="RefSeq" id="WP_110311277.1">
    <property type="nucleotide sequence ID" value="NZ_QICL01000017.1"/>
</dbReference>
<sequence length="197" mass="23308">MDLDNIKKSWNENNVLPALSEDKIHNIINKRAKTALDKLVFFEIFGCLILIPLLLLPYLHGIAFPQMPYPVFTKYFYFATCIVGFIWQIYKYKLLKKINISHTTIARCSIYMSEYKLSINRERIVGVLFILIFIFSFAYSYTDLVHGEQEKLKFCIFNIILFVLACSILLFYYKLAYYKRIKFIEASLREAREMENG</sequence>
<feature type="transmembrane region" description="Helical" evidence="1">
    <location>
        <begin position="39"/>
        <end position="59"/>
    </location>
</feature>
<keyword evidence="1" id="KW-1133">Transmembrane helix</keyword>
<keyword evidence="1" id="KW-0472">Membrane</keyword>
<dbReference type="AlphaFoldDB" id="A0A2V3PPR9"/>
<keyword evidence="1" id="KW-0812">Transmembrane</keyword>
<protein>
    <submittedName>
        <fullName evidence="2">Uncharacterized protein</fullName>
    </submittedName>
</protein>